<dbReference type="PANTHER" id="PTHR36924">
    <property type="entry name" value="ANTITOXIN HIGA-1"/>
    <property type="match status" value="1"/>
</dbReference>
<feature type="domain" description="HTH cro/C1-type" evidence="2">
    <location>
        <begin position="22"/>
        <end position="70"/>
    </location>
</feature>
<dbReference type="GO" id="GO:0003677">
    <property type="term" value="F:DNA binding"/>
    <property type="evidence" value="ECO:0007669"/>
    <property type="project" value="UniProtKB-KW"/>
</dbReference>
<keyword evidence="4" id="KW-1185">Reference proteome</keyword>
<dbReference type="OrthoDB" id="9798100at2"/>
<dbReference type="SMART" id="SM00530">
    <property type="entry name" value="HTH_XRE"/>
    <property type="match status" value="1"/>
</dbReference>
<dbReference type="Gene3D" id="1.10.260.40">
    <property type="entry name" value="lambda repressor-like DNA-binding domains"/>
    <property type="match status" value="1"/>
</dbReference>
<reference evidence="3 4" key="1">
    <citation type="submission" date="2015-07" db="EMBL/GenBank/DDBJ databases">
        <title>Isolation and Genomic Characterization of a Novel Halophilic Metal-Reducing Deltaproteobacterium from the Deep Subsurface.</title>
        <authorList>
            <person name="Badalamenti J.P."/>
            <person name="Summers Z.M."/>
            <person name="Gralnick J.A."/>
            <person name="Bond D.R."/>
        </authorList>
    </citation>
    <scope>NUCLEOTIDE SEQUENCE [LARGE SCALE GENOMIC DNA]</scope>
    <source>
        <strain evidence="3 4">WTL</strain>
    </source>
</reference>
<dbReference type="Pfam" id="PF01381">
    <property type="entry name" value="HTH_3"/>
    <property type="match status" value="1"/>
</dbReference>
<dbReference type="PATRIC" id="fig|1603606.3.peg.1097"/>
<gene>
    <name evidence="3" type="ORF">DSOUD_1000</name>
</gene>
<evidence type="ECO:0000256" key="1">
    <source>
        <dbReference type="ARBA" id="ARBA00023125"/>
    </source>
</evidence>
<dbReference type="InterPro" id="IPR013430">
    <property type="entry name" value="Toxin_antidote_HigA"/>
</dbReference>
<dbReference type="STRING" id="1603606.DSOUD_1000"/>
<dbReference type="Proteomes" id="UP000057158">
    <property type="component" value="Chromosome"/>
</dbReference>
<evidence type="ECO:0000313" key="3">
    <source>
        <dbReference type="EMBL" id="ALC15786.1"/>
    </source>
</evidence>
<dbReference type="SUPFAM" id="SSF47413">
    <property type="entry name" value="lambda repressor-like DNA-binding domains"/>
    <property type="match status" value="1"/>
</dbReference>
<protein>
    <submittedName>
        <fullName evidence="3">XRE family transcriptional regulator</fullName>
    </submittedName>
</protein>
<sequence length="95" mass="10866">MIPTNRIPTHPGKILKEEFLDELGVSQVAFSAHIKVPVQRINEIIRGKRGITSETAWLLAQALDTTPEFWINLQTTYDLALNRPEKRIKKIRMAS</sequence>
<organism evidence="3 4">
    <name type="scientific">Desulfuromonas soudanensis</name>
    <dbReference type="NCBI Taxonomy" id="1603606"/>
    <lineage>
        <taxon>Bacteria</taxon>
        <taxon>Pseudomonadati</taxon>
        <taxon>Thermodesulfobacteriota</taxon>
        <taxon>Desulfuromonadia</taxon>
        <taxon>Desulfuromonadales</taxon>
        <taxon>Desulfuromonadaceae</taxon>
        <taxon>Desulfuromonas</taxon>
    </lineage>
</organism>
<evidence type="ECO:0000313" key="4">
    <source>
        <dbReference type="Proteomes" id="UP000057158"/>
    </source>
</evidence>
<dbReference type="PANTHER" id="PTHR36924:SF1">
    <property type="entry name" value="ANTITOXIN HIGA-1"/>
    <property type="match status" value="1"/>
</dbReference>
<proteinExistence type="predicted"/>
<dbReference type="RefSeq" id="WP_053549955.1">
    <property type="nucleotide sequence ID" value="NZ_CP010802.1"/>
</dbReference>
<dbReference type="PROSITE" id="PS50943">
    <property type="entry name" value="HTH_CROC1"/>
    <property type="match status" value="1"/>
</dbReference>
<keyword evidence="1" id="KW-0238">DNA-binding</keyword>
<dbReference type="NCBIfam" id="TIGR02607">
    <property type="entry name" value="antidote_HigA"/>
    <property type="match status" value="1"/>
</dbReference>
<dbReference type="InterPro" id="IPR010982">
    <property type="entry name" value="Lambda_DNA-bd_dom_sf"/>
</dbReference>
<dbReference type="KEGG" id="des:DSOUD_1000"/>
<evidence type="ECO:0000259" key="2">
    <source>
        <dbReference type="PROSITE" id="PS50943"/>
    </source>
</evidence>
<dbReference type="InterPro" id="IPR001387">
    <property type="entry name" value="Cro/C1-type_HTH"/>
</dbReference>
<dbReference type="AlphaFoldDB" id="A0A0M5IVI8"/>
<name>A0A0M5IVI8_9BACT</name>
<accession>A0A0M5IVI8</accession>
<dbReference type="EMBL" id="CP010802">
    <property type="protein sequence ID" value="ALC15786.1"/>
    <property type="molecule type" value="Genomic_DNA"/>
</dbReference>